<comment type="cofactor">
    <cofactor evidence="1 8">
        <name>heme</name>
        <dbReference type="ChEBI" id="CHEBI:30413"/>
    </cofactor>
</comment>
<gene>
    <name evidence="10" type="ORF">CFD26_105006</name>
</gene>
<sequence length="355" mass="40014">MAEHIRQLMNCFQRRLGSSKSTTVDFNEYSNFLAFDAIGDFAFGAPFGFLDREEDHLDLIQAIDSRGEVLNALGHVPKPIRSLLKYFPFDTFWSQGLRGTKSLGIIGHKAYLKRKALQTQRKDILSFLFNAKDPETGGPLPEQEIIAESISFIVGGSDTTSTTMTNVVDIVSRRPEIQERLQKELDETFPGDDLSEWVADFASVEKLPVLNAVLRETMRVKPTSATGLERVTPEGGRSIAGKFIPAGTLVSVPTINVHYNSKKFTDPEEFRLGRWLEEDSTVLTDYFIPFSIGPRACIGRNFAWMEMLKTLATLFRLFDLERVHTDETGVSEGFFMKNKECKIRVKPHHAAPNRS</sequence>
<dbReference type="SUPFAM" id="SSF48264">
    <property type="entry name" value="Cytochrome P450"/>
    <property type="match status" value="1"/>
</dbReference>
<dbReference type="GO" id="GO:0004497">
    <property type="term" value="F:monooxygenase activity"/>
    <property type="evidence" value="ECO:0007669"/>
    <property type="project" value="UniProtKB-KW"/>
</dbReference>
<dbReference type="Pfam" id="PF00067">
    <property type="entry name" value="p450"/>
    <property type="match status" value="1"/>
</dbReference>
<evidence type="ECO:0000256" key="2">
    <source>
        <dbReference type="ARBA" id="ARBA00010617"/>
    </source>
</evidence>
<keyword evidence="4 8" id="KW-0479">Metal-binding</keyword>
<evidence type="ECO:0000256" key="6">
    <source>
        <dbReference type="ARBA" id="ARBA00023004"/>
    </source>
</evidence>
<evidence type="ECO:0000256" key="5">
    <source>
        <dbReference type="ARBA" id="ARBA00023002"/>
    </source>
</evidence>
<accession>A0A3R7JEB4</accession>
<dbReference type="PRINTS" id="PR00385">
    <property type="entry name" value="P450"/>
</dbReference>
<dbReference type="GO" id="GO:0005506">
    <property type="term" value="F:iron ion binding"/>
    <property type="evidence" value="ECO:0007669"/>
    <property type="project" value="InterPro"/>
</dbReference>
<feature type="binding site" description="axial binding residue" evidence="8">
    <location>
        <position position="297"/>
    </location>
    <ligand>
        <name>heme</name>
        <dbReference type="ChEBI" id="CHEBI:30413"/>
    </ligand>
    <ligandPart>
        <name>Fe</name>
        <dbReference type="ChEBI" id="CHEBI:18248"/>
    </ligandPart>
</feature>
<keyword evidence="6 8" id="KW-0408">Iron</keyword>
<dbReference type="GO" id="GO:0020037">
    <property type="term" value="F:heme binding"/>
    <property type="evidence" value="ECO:0007669"/>
    <property type="project" value="InterPro"/>
</dbReference>
<dbReference type="OrthoDB" id="1470350at2759"/>
<dbReference type="PROSITE" id="PS00086">
    <property type="entry name" value="CYTOCHROME_P450"/>
    <property type="match status" value="1"/>
</dbReference>
<dbReference type="InterPro" id="IPR002401">
    <property type="entry name" value="Cyt_P450_E_grp-I"/>
</dbReference>
<evidence type="ECO:0000256" key="7">
    <source>
        <dbReference type="ARBA" id="ARBA00023033"/>
    </source>
</evidence>
<keyword evidence="3 8" id="KW-0349">Heme</keyword>
<dbReference type="GO" id="GO:0044283">
    <property type="term" value="P:small molecule biosynthetic process"/>
    <property type="evidence" value="ECO:0007669"/>
    <property type="project" value="UniProtKB-ARBA"/>
</dbReference>
<dbReference type="PANTHER" id="PTHR24305">
    <property type="entry name" value="CYTOCHROME P450"/>
    <property type="match status" value="1"/>
</dbReference>
<protein>
    <submittedName>
        <fullName evidence="10">Uncharacterized protein</fullName>
    </submittedName>
</protein>
<keyword evidence="7 9" id="KW-0503">Monooxygenase</keyword>
<comment type="caution">
    <text evidence="10">The sequence shown here is derived from an EMBL/GenBank/DDBJ whole genome shotgun (WGS) entry which is preliminary data.</text>
</comment>
<keyword evidence="11" id="KW-1185">Reference proteome</keyword>
<dbReference type="STRING" id="1245748.A0A3R7JEB4"/>
<name>A0A3R7JEB4_9EURO</name>
<dbReference type="PRINTS" id="PR00463">
    <property type="entry name" value="EP450I"/>
</dbReference>
<evidence type="ECO:0000313" key="10">
    <source>
        <dbReference type="EMBL" id="RLL95791.1"/>
    </source>
</evidence>
<evidence type="ECO:0000256" key="1">
    <source>
        <dbReference type="ARBA" id="ARBA00001971"/>
    </source>
</evidence>
<dbReference type="GO" id="GO:0016705">
    <property type="term" value="F:oxidoreductase activity, acting on paired donors, with incorporation or reduction of molecular oxygen"/>
    <property type="evidence" value="ECO:0007669"/>
    <property type="project" value="InterPro"/>
</dbReference>
<dbReference type="InterPro" id="IPR036396">
    <property type="entry name" value="Cyt_P450_sf"/>
</dbReference>
<dbReference type="InterPro" id="IPR017972">
    <property type="entry name" value="Cyt_P450_CS"/>
</dbReference>
<keyword evidence="5 9" id="KW-0560">Oxidoreductase</keyword>
<dbReference type="InterPro" id="IPR001128">
    <property type="entry name" value="Cyt_P450"/>
</dbReference>
<dbReference type="InterPro" id="IPR050121">
    <property type="entry name" value="Cytochrome_P450_monoxygenase"/>
</dbReference>
<reference evidence="10 11" key="1">
    <citation type="submission" date="2018-08" db="EMBL/GenBank/DDBJ databases">
        <title>Draft genome sequences of two Aspergillus turcosus clinical strains isolated from bronchoalveolar lavage fluid: one azole-susceptible and the other azole-resistant.</title>
        <authorList>
            <person name="Parent-Michaud M."/>
            <person name="Dufresne P.J."/>
            <person name="Fournier E."/>
            <person name="Martineau C."/>
            <person name="Moreira S."/>
            <person name="Perkins V."/>
            <person name="De Repentigny L."/>
            <person name="Dufresne S.F."/>
        </authorList>
    </citation>
    <scope>NUCLEOTIDE SEQUENCE [LARGE SCALE GENOMIC DNA]</scope>
    <source>
        <strain evidence="10">HMR AF 1038</strain>
    </source>
</reference>
<organism evidence="10 11">
    <name type="scientific">Aspergillus turcosus</name>
    <dbReference type="NCBI Taxonomy" id="1245748"/>
    <lineage>
        <taxon>Eukaryota</taxon>
        <taxon>Fungi</taxon>
        <taxon>Dikarya</taxon>
        <taxon>Ascomycota</taxon>
        <taxon>Pezizomycotina</taxon>
        <taxon>Eurotiomycetes</taxon>
        <taxon>Eurotiomycetidae</taxon>
        <taxon>Eurotiales</taxon>
        <taxon>Aspergillaceae</taxon>
        <taxon>Aspergillus</taxon>
        <taxon>Aspergillus subgen. Fumigati</taxon>
    </lineage>
</organism>
<evidence type="ECO:0000256" key="9">
    <source>
        <dbReference type="RuleBase" id="RU000461"/>
    </source>
</evidence>
<dbReference type="Proteomes" id="UP000215289">
    <property type="component" value="Unassembled WGS sequence"/>
</dbReference>
<proteinExistence type="inferred from homology"/>
<dbReference type="PANTHER" id="PTHR24305:SF29">
    <property type="entry name" value="BENZOATE-PARA-HYDROXYLASE"/>
    <property type="match status" value="1"/>
</dbReference>
<dbReference type="AlphaFoldDB" id="A0A3R7JEB4"/>
<evidence type="ECO:0000256" key="4">
    <source>
        <dbReference type="ARBA" id="ARBA00022723"/>
    </source>
</evidence>
<evidence type="ECO:0000313" key="11">
    <source>
        <dbReference type="Proteomes" id="UP000215289"/>
    </source>
</evidence>
<evidence type="ECO:0000256" key="3">
    <source>
        <dbReference type="ARBA" id="ARBA00022617"/>
    </source>
</evidence>
<dbReference type="EMBL" id="NIDN02000137">
    <property type="protein sequence ID" value="RLL95791.1"/>
    <property type="molecule type" value="Genomic_DNA"/>
</dbReference>
<evidence type="ECO:0000256" key="8">
    <source>
        <dbReference type="PIRSR" id="PIRSR602401-1"/>
    </source>
</evidence>
<dbReference type="Gene3D" id="1.10.630.10">
    <property type="entry name" value="Cytochrome P450"/>
    <property type="match status" value="1"/>
</dbReference>
<comment type="similarity">
    <text evidence="2 9">Belongs to the cytochrome P450 family.</text>
</comment>